<organism evidence="7 8">
    <name type="scientific">Pseudochrobactrum kiredjianiae</name>
    <dbReference type="NCBI Taxonomy" id="386305"/>
    <lineage>
        <taxon>Bacteria</taxon>
        <taxon>Pseudomonadati</taxon>
        <taxon>Pseudomonadota</taxon>
        <taxon>Alphaproteobacteria</taxon>
        <taxon>Hyphomicrobiales</taxon>
        <taxon>Brucellaceae</taxon>
        <taxon>Pseudochrobactrum</taxon>
    </lineage>
</organism>
<dbReference type="PROSITE" id="PS50895">
    <property type="entry name" value="SURF1"/>
    <property type="match status" value="1"/>
</dbReference>
<comment type="subcellular location">
    <subcellularLocation>
        <location evidence="6">Cell membrane</location>
        <topology evidence="6">Multi-pass membrane protein</topology>
    </subcellularLocation>
    <subcellularLocation>
        <location evidence="1">Membrane</location>
    </subcellularLocation>
</comment>
<dbReference type="PANTHER" id="PTHR23427:SF2">
    <property type="entry name" value="SURFEIT LOCUS PROTEIN 1"/>
    <property type="match status" value="1"/>
</dbReference>
<dbReference type="PANTHER" id="PTHR23427">
    <property type="entry name" value="SURFEIT LOCUS PROTEIN"/>
    <property type="match status" value="1"/>
</dbReference>
<dbReference type="Proteomes" id="UP001597263">
    <property type="component" value="Unassembled WGS sequence"/>
</dbReference>
<sequence>MTDNQTSSVKTRRGKIMLVAVIAGLLVSGLTALGSWQIQRLGWKHDLIARVEQNIHATPIAAPDLSNWQQADKKALEYRAVSVTGHYLNDKETAVAALTERGSGYWIVTPFQRDSGEVIYINRGYVPSAKRAPENRAGGQIDGETSVTGLLRLTEPKGFFLRQNDPEKNIWHARDIEVFAERAKLKNVPDYFIDANAEQNTADRPEGGLTVVKFADNHLVYALTWFVLALMVLAMAVFFIRHEMKNKNNIIISIS</sequence>
<keyword evidence="3 6" id="KW-0812">Transmembrane</keyword>
<evidence type="ECO:0000256" key="4">
    <source>
        <dbReference type="ARBA" id="ARBA00022989"/>
    </source>
</evidence>
<proteinExistence type="inferred from homology"/>
<dbReference type="RefSeq" id="WP_289386349.1">
    <property type="nucleotide sequence ID" value="NZ_JAUCBM010000002.1"/>
</dbReference>
<name>A0ABW3V6P6_9HYPH</name>
<protein>
    <recommendedName>
        <fullName evidence="6">SURF1-like protein</fullName>
    </recommendedName>
</protein>
<feature type="transmembrane region" description="Helical" evidence="6">
    <location>
        <begin position="16"/>
        <end position="36"/>
    </location>
</feature>
<dbReference type="CDD" id="cd06662">
    <property type="entry name" value="SURF1"/>
    <property type="match status" value="1"/>
</dbReference>
<keyword evidence="8" id="KW-1185">Reference proteome</keyword>
<evidence type="ECO:0000256" key="1">
    <source>
        <dbReference type="ARBA" id="ARBA00004370"/>
    </source>
</evidence>
<evidence type="ECO:0000256" key="2">
    <source>
        <dbReference type="ARBA" id="ARBA00007165"/>
    </source>
</evidence>
<comment type="caution">
    <text evidence="7">The sequence shown here is derived from an EMBL/GenBank/DDBJ whole genome shotgun (WGS) entry which is preliminary data.</text>
</comment>
<accession>A0ABW3V6P6</accession>
<comment type="similarity">
    <text evidence="2 6">Belongs to the SURF1 family.</text>
</comment>
<evidence type="ECO:0000313" key="8">
    <source>
        <dbReference type="Proteomes" id="UP001597263"/>
    </source>
</evidence>
<evidence type="ECO:0000313" key="7">
    <source>
        <dbReference type="EMBL" id="MFD1227650.1"/>
    </source>
</evidence>
<keyword evidence="4 6" id="KW-1133">Transmembrane helix</keyword>
<evidence type="ECO:0000256" key="6">
    <source>
        <dbReference type="RuleBase" id="RU363076"/>
    </source>
</evidence>
<dbReference type="InterPro" id="IPR002994">
    <property type="entry name" value="Surf1/Shy1"/>
</dbReference>
<evidence type="ECO:0000256" key="5">
    <source>
        <dbReference type="ARBA" id="ARBA00023136"/>
    </source>
</evidence>
<gene>
    <name evidence="7" type="ORF">ACFQ35_10925</name>
</gene>
<keyword evidence="6" id="KW-1003">Cell membrane</keyword>
<feature type="transmembrane region" description="Helical" evidence="6">
    <location>
        <begin position="219"/>
        <end position="240"/>
    </location>
</feature>
<dbReference type="EMBL" id="JBHTMA010000037">
    <property type="protein sequence ID" value="MFD1227650.1"/>
    <property type="molecule type" value="Genomic_DNA"/>
</dbReference>
<dbReference type="Pfam" id="PF02104">
    <property type="entry name" value="SURF1"/>
    <property type="match status" value="1"/>
</dbReference>
<reference evidence="8" key="1">
    <citation type="journal article" date="2019" name="Int. J. Syst. Evol. Microbiol.">
        <title>The Global Catalogue of Microorganisms (GCM) 10K type strain sequencing project: providing services to taxonomists for standard genome sequencing and annotation.</title>
        <authorList>
            <consortium name="The Broad Institute Genomics Platform"/>
            <consortium name="The Broad Institute Genome Sequencing Center for Infectious Disease"/>
            <person name="Wu L."/>
            <person name="Ma J."/>
        </authorList>
    </citation>
    <scope>NUCLEOTIDE SEQUENCE [LARGE SCALE GENOMIC DNA]</scope>
    <source>
        <strain evidence="8">CCUG 49584</strain>
    </source>
</reference>
<dbReference type="InterPro" id="IPR045214">
    <property type="entry name" value="Surf1/Surf4"/>
</dbReference>
<evidence type="ECO:0000256" key="3">
    <source>
        <dbReference type="ARBA" id="ARBA00022692"/>
    </source>
</evidence>
<keyword evidence="5 6" id="KW-0472">Membrane</keyword>